<feature type="transmembrane region" description="Helical" evidence="2">
    <location>
        <begin position="174"/>
        <end position="195"/>
    </location>
</feature>
<keyword evidence="3" id="KW-0732">Signal</keyword>
<feature type="compositionally biased region" description="Polar residues" evidence="1">
    <location>
        <begin position="78"/>
        <end position="88"/>
    </location>
</feature>
<keyword evidence="2" id="KW-0812">Transmembrane</keyword>
<dbReference type="OrthoDB" id="7499632at2"/>
<reference evidence="4 5" key="1">
    <citation type="submission" date="2019-12" db="EMBL/GenBank/DDBJ databases">
        <title>Genomic-based taxomic classification of the family Erythrobacteraceae.</title>
        <authorList>
            <person name="Xu L."/>
        </authorList>
    </citation>
    <scope>NUCLEOTIDE SEQUENCE [LARGE SCALE GENOMIC DNA]</scope>
    <source>
        <strain evidence="4 5">JCM 17802</strain>
    </source>
</reference>
<proteinExistence type="predicted"/>
<dbReference type="EMBL" id="WTYS01000001">
    <property type="protein sequence ID" value="MXO56460.1"/>
    <property type="molecule type" value="Genomic_DNA"/>
</dbReference>
<keyword evidence="2" id="KW-1133">Transmembrane helix</keyword>
<feature type="signal peptide" evidence="3">
    <location>
        <begin position="1"/>
        <end position="21"/>
    </location>
</feature>
<keyword evidence="2" id="KW-0472">Membrane</keyword>
<dbReference type="AlphaFoldDB" id="A0A6I4SMW0"/>
<sequence>MKTFRLTLSLIAIALAAPLAASPGAVRDFQLQPSPTPTPTPQVQGPVDLEGTPVAPRVINRPTPTPAPTAAPTAELSGGQTPAPNQTAPVRDGSRAPAPPREAPTARATGQATQSSSTAQQSVSPAAPAQTGGEQDTDGQTGPSEQRPSAALPNTAGQSAANPAVTSQDNESGWLGWLIIVGGLALLGFGGLLFWRRRQVAAETVPQIEPPLVRNTAPALGGKNSEIAPAEKLKDPTPPPVEFSAAKSKFQAKVAALSLSRSVMNATLVYHLELQNLGSGKIEDISVYADLVSAHGKAPVSEQLADDNSQLAFASFVAEVRARDAQEVKGEFRLPLSQIKTIAQGSAKLFVPLLRLRIEAESIDTIVQTFVVGVRPDGGKGKLLPFRLDEMAQTYRNIGLRQIG</sequence>
<protein>
    <submittedName>
        <fullName evidence="4">LPXTG cell wall anchor domain-containing protein</fullName>
    </submittedName>
</protein>
<evidence type="ECO:0000313" key="5">
    <source>
        <dbReference type="Proteomes" id="UP000468943"/>
    </source>
</evidence>
<dbReference type="Proteomes" id="UP000468943">
    <property type="component" value="Unassembled WGS sequence"/>
</dbReference>
<feature type="compositionally biased region" description="Low complexity" evidence="1">
    <location>
        <begin position="103"/>
        <end position="142"/>
    </location>
</feature>
<accession>A0A6I4SMW0</accession>
<feature type="compositionally biased region" description="Polar residues" evidence="1">
    <location>
        <begin position="155"/>
        <end position="168"/>
    </location>
</feature>
<keyword evidence="5" id="KW-1185">Reference proteome</keyword>
<feature type="chain" id="PRO_5026199656" evidence="3">
    <location>
        <begin position="22"/>
        <end position="404"/>
    </location>
</feature>
<feature type="region of interest" description="Disordered" evidence="1">
    <location>
        <begin position="28"/>
        <end position="168"/>
    </location>
</feature>
<evidence type="ECO:0000256" key="3">
    <source>
        <dbReference type="SAM" id="SignalP"/>
    </source>
</evidence>
<evidence type="ECO:0000256" key="2">
    <source>
        <dbReference type="SAM" id="Phobius"/>
    </source>
</evidence>
<organism evidence="4 5">
    <name type="scientific">Pontixanthobacter gangjinensis</name>
    <dbReference type="NCBI Taxonomy" id="1028742"/>
    <lineage>
        <taxon>Bacteria</taxon>
        <taxon>Pseudomonadati</taxon>
        <taxon>Pseudomonadota</taxon>
        <taxon>Alphaproteobacteria</taxon>
        <taxon>Sphingomonadales</taxon>
        <taxon>Erythrobacteraceae</taxon>
        <taxon>Pontixanthobacter</taxon>
    </lineage>
</organism>
<gene>
    <name evidence="4" type="ORF">GRI36_06150</name>
</gene>
<dbReference type="NCBIfam" id="TIGR01167">
    <property type="entry name" value="LPXTG_anchor"/>
    <property type="match status" value="1"/>
</dbReference>
<feature type="region of interest" description="Disordered" evidence="1">
    <location>
        <begin position="216"/>
        <end position="239"/>
    </location>
</feature>
<evidence type="ECO:0000313" key="4">
    <source>
        <dbReference type="EMBL" id="MXO56460.1"/>
    </source>
</evidence>
<evidence type="ECO:0000256" key="1">
    <source>
        <dbReference type="SAM" id="MobiDB-lite"/>
    </source>
</evidence>
<comment type="caution">
    <text evidence="4">The sequence shown here is derived from an EMBL/GenBank/DDBJ whole genome shotgun (WGS) entry which is preliminary data.</text>
</comment>
<name>A0A6I4SMW0_9SPHN</name>